<protein>
    <recommendedName>
        <fullName evidence="2">histidine kinase</fullName>
        <ecNumber evidence="2">2.7.13.3</ecNumber>
    </recommendedName>
</protein>
<proteinExistence type="predicted"/>
<evidence type="ECO:0000256" key="9">
    <source>
        <dbReference type="PROSITE-ProRule" id="PRU00169"/>
    </source>
</evidence>
<dbReference type="InterPro" id="IPR001610">
    <property type="entry name" value="PAC"/>
</dbReference>
<name>A0ABP7TC33_9SPHN</name>
<keyword evidence="6" id="KW-0418">Kinase</keyword>
<dbReference type="SMART" id="SM00448">
    <property type="entry name" value="REC"/>
    <property type="match status" value="1"/>
</dbReference>
<dbReference type="InterPro" id="IPR000014">
    <property type="entry name" value="PAS"/>
</dbReference>
<evidence type="ECO:0000256" key="6">
    <source>
        <dbReference type="ARBA" id="ARBA00022777"/>
    </source>
</evidence>
<dbReference type="EC" id="2.7.13.3" evidence="2"/>
<dbReference type="PRINTS" id="PR00344">
    <property type="entry name" value="BCTRLSENSOR"/>
</dbReference>
<dbReference type="CDD" id="cd00156">
    <property type="entry name" value="REC"/>
    <property type="match status" value="1"/>
</dbReference>
<evidence type="ECO:0000259" key="14">
    <source>
        <dbReference type="PROSITE" id="PS50113"/>
    </source>
</evidence>
<evidence type="ECO:0000256" key="1">
    <source>
        <dbReference type="ARBA" id="ARBA00000085"/>
    </source>
</evidence>
<dbReference type="SMART" id="SM00086">
    <property type="entry name" value="PAC"/>
    <property type="match status" value="1"/>
</dbReference>
<dbReference type="SUPFAM" id="SSF55785">
    <property type="entry name" value="PYP-like sensor domain (PAS domain)"/>
    <property type="match status" value="2"/>
</dbReference>
<feature type="modified residue" description="4-aspartylphosphate" evidence="9">
    <location>
        <position position="575"/>
    </location>
</feature>
<dbReference type="Pfam" id="PF00072">
    <property type="entry name" value="Response_reg"/>
    <property type="match status" value="1"/>
</dbReference>
<evidence type="ECO:0000259" key="11">
    <source>
        <dbReference type="PROSITE" id="PS50109"/>
    </source>
</evidence>
<dbReference type="SMART" id="SM00388">
    <property type="entry name" value="HisKA"/>
    <property type="match status" value="1"/>
</dbReference>
<dbReference type="InterPro" id="IPR001789">
    <property type="entry name" value="Sig_transdc_resp-reg_receiver"/>
</dbReference>
<dbReference type="EMBL" id="BAABBQ010000001">
    <property type="protein sequence ID" value="GAA4024084.1"/>
    <property type="molecule type" value="Genomic_DNA"/>
</dbReference>
<dbReference type="Proteomes" id="UP001500235">
    <property type="component" value="Unassembled WGS sequence"/>
</dbReference>
<dbReference type="SMART" id="SM00387">
    <property type="entry name" value="HATPase_c"/>
    <property type="match status" value="1"/>
</dbReference>
<dbReference type="InterPro" id="IPR005467">
    <property type="entry name" value="His_kinase_dom"/>
</dbReference>
<comment type="catalytic activity">
    <reaction evidence="1">
        <text>ATP + protein L-histidine = ADP + protein N-phospho-L-histidine.</text>
        <dbReference type="EC" id="2.7.13.3"/>
    </reaction>
</comment>
<dbReference type="SMART" id="SM00091">
    <property type="entry name" value="PAS"/>
    <property type="match status" value="2"/>
</dbReference>
<keyword evidence="8" id="KW-0902">Two-component regulatory system</keyword>
<dbReference type="SUPFAM" id="SSF52172">
    <property type="entry name" value="CheY-like"/>
    <property type="match status" value="1"/>
</dbReference>
<accession>A0ABP7TC33</accession>
<evidence type="ECO:0000313" key="16">
    <source>
        <dbReference type="Proteomes" id="UP001500235"/>
    </source>
</evidence>
<feature type="domain" description="PAS" evidence="13">
    <location>
        <begin position="9"/>
        <end position="79"/>
    </location>
</feature>
<organism evidence="15 16">
    <name type="scientific">Sphingomonas swuensis</name>
    <dbReference type="NCBI Taxonomy" id="977800"/>
    <lineage>
        <taxon>Bacteria</taxon>
        <taxon>Pseudomonadati</taxon>
        <taxon>Pseudomonadota</taxon>
        <taxon>Alphaproteobacteria</taxon>
        <taxon>Sphingomonadales</taxon>
        <taxon>Sphingomonadaceae</taxon>
        <taxon>Sphingomonas</taxon>
    </lineage>
</organism>
<evidence type="ECO:0000259" key="12">
    <source>
        <dbReference type="PROSITE" id="PS50110"/>
    </source>
</evidence>
<evidence type="ECO:0000256" key="8">
    <source>
        <dbReference type="ARBA" id="ARBA00023012"/>
    </source>
</evidence>
<keyword evidence="16" id="KW-1185">Reference proteome</keyword>
<dbReference type="Pfam" id="PF02518">
    <property type="entry name" value="HATPase_c"/>
    <property type="match status" value="1"/>
</dbReference>
<dbReference type="Pfam" id="PF13426">
    <property type="entry name" value="PAS_9"/>
    <property type="match status" value="2"/>
</dbReference>
<dbReference type="PROSITE" id="PS50109">
    <property type="entry name" value="HIS_KIN"/>
    <property type="match status" value="1"/>
</dbReference>
<evidence type="ECO:0000256" key="7">
    <source>
        <dbReference type="ARBA" id="ARBA00022840"/>
    </source>
</evidence>
<dbReference type="NCBIfam" id="TIGR00229">
    <property type="entry name" value="sensory_box"/>
    <property type="match status" value="2"/>
</dbReference>
<evidence type="ECO:0000256" key="4">
    <source>
        <dbReference type="ARBA" id="ARBA00022679"/>
    </source>
</evidence>
<dbReference type="Gene3D" id="3.30.450.20">
    <property type="entry name" value="PAS domain"/>
    <property type="match status" value="2"/>
</dbReference>
<dbReference type="InterPro" id="IPR003661">
    <property type="entry name" value="HisK_dim/P_dom"/>
</dbReference>
<feature type="domain" description="PAC" evidence="14">
    <location>
        <begin position="86"/>
        <end position="139"/>
    </location>
</feature>
<feature type="compositionally biased region" description="Basic and acidic residues" evidence="10">
    <location>
        <begin position="219"/>
        <end position="229"/>
    </location>
</feature>
<dbReference type="PANTHER" id="PTHR43065:SF46">
    <property type="entry name" value="C4-DICARBOXYLATE TRANSPORT SENSOR PROTEIN DCTB"/>
    <property type="match status" value="1"/>
</dbReference>
<feature type="domain" description="Histidine kinase" evidence="11">
    <location>
        <begin position="284"/>
        <end position="503"/>
    </location>
</feature>
<keyword evidence="7" id="KW-0067">ATP-binding</keyword>
<keyword evidence="3 9" id="KW-0597">Phosphoprotein</keyword>
<evidence type="ECO:0000256" key="2">
    <source>
        <dbReference type="ARBA" id="ARBA00012438"/>
    </source>
</evidence>
<feature type="region of interest" description="Disordered" evidence="10">
    <location>
        <begin position="210"/>
        <end position="229"/>
    </location>
</feature>
<dbReference type="SUPFAM" id="SSF55874">
    <property type="entry name" value="ATPase domain of HSP90 chaperone/DNA topoisomerase II/histidine kinase"/>
    <property type="match status" value="1"/>
</dbReference>
<evidence type="ECO:0000256" key="10">
    <source>
        <dbReference type="SAM" id="MobiDB-lite"/>
    </source>
</evidence>
<dbReference type="InterPro" id="IPR000700">
    <property type="entry name" value="PAS-assoc_C"/>
</dbReference>
<dbReference type="Gene3D" id="3.40.50.2300">
    <property type="match status" value="1"/>
</dbReference>
<dbReference type="InterPro" id="IPR036890">
    <property type="entry name" value="HATPase_C_sf"/>
</dbReference>
<feature type="domain" description="Response regulatory" evidence="12">
    <location>
        <begin position="524"/>
        <end position="640"/>
    </location>
</feature>
<dbReference type="PROSITE" id="PS50113">
    <property type="entry name" value="PAC"/>
    <property type="match status" value="1"/>
</dbReference>
<dbReference type="CDD" id="cd00130">
    <property type="entry name" value="PAS"/>
    <property type="match status" value="2"/>
</dbReference>
<dbReference type="PROSITE" id="PS50110">
    <property type="entry name" value="RESPONSE_REGULATORY"/>
    <property type="match status" value="1"/>
</dbReference>
<dbReference type="Gene3D" id="3.30.565.10">
    <property type="entry name" value="Histidine kinase-like ATPase, C-terminal domain"/>
    <property type="match status" value="1"/>
</dbReference>
<evidence type="ECO:0000313" key="15">
    <source>
        <dbReference type="EMBL" id="GAA4024084.1"/>
    </source>
</evidence>
<reference evidence="16" key="1">
    <citation type="journal article" date="2019" name="Int. J. Syst. Evol. Microbiol.">
        <title>The Global Catalogue of Microorganisms (GCM) 10K type strain sequencing project: providing services to taxonomists for standard genome sequencing and annotation.</title>
        <authorList>
            <consortium name="The Broad Institute Genomics Platform"/>
            <consortium name="The Broad Institute Genome Sequencing Center for Infectious Disease"/>
            <person name="Wu L."/>
            <person name="Ma J."/>
        </authorList>
    </citation>
    <scope>NUCLEOTIDE SEQUENCE [LARGE SCALE GENOMIC DNA]</scope>
    <source>
        <strain evidence="16">JCM 17563</strain>
    </source>
</reference>
<dbReference type="InterPro" id="IPR011006">
    <property type="entry name" value="CheY-like_superfamily"/>
</dbReference>
<keyword evidence="5" id="KW-0547">Nucleotide-binding</keyword>
<sequence>MIDFGADCSENLSHLIAETTTDAFIAIDRDNRIIYWNTGAERMLGWGRDEIFGESLHLIIPAGLREAHLAGMHRLAEGGVPRLVGKQTEVSAVCKDGSTIPVELSLIMWVEPGTDRPAGFASIMRDITQRKRLEEERNAFASRFEEQLAAIQTTRDGIAITDQEGYFTFMNPAHAAMFGFANVDDAIGVHWTSLYEPAEAERIEREAMPELASSGSWRGEAHGRTRDGREVEQEVTLAAGTNGGLICTTRDIGERLKALRDRIRTREQLLLAERQETIGRVMSGLAHDFNNLMAVISASAAVLEEESGVTLDQVSRIQTAVAAASKLLNKILKPERRTTERQSIDVVKALREVADLVGVSMSPGHSIDVDLPDSSITIRGDESEFMQVLMNLCTNARDALDASLPGQIMCSAHVVDGSDLVGAPVVGTSPAGPSAVIRVEDNGCGIAADDLTRIFEPFVTRKALGTGLGLAVVGKLVVEAGGCIFVHTSSQGSTFDLVWPLDPAETRDTQATSPTGPANLAGRTILVVDDNPALLDLITLHLERAGAEVCPCLSPRDGLEVLEETATGWHAIVVDYDMPEMNGVEFATLARQLRPEIPVVLCSAVAEDLVLAPPQRALFAAMLSKTDLHQLLPRTVATVIRATEANSA</sequence>
<dbReference type="PROSITE" id="PS50112">
    <property type="entry name" value="PAS"/>
    <property type="match status" value="1"/>
</dbReference>
<dbReference type="Gene3D" id="1.10.287.130">
    <property type="match status" value="1"/>
</dbReference>
<dbReference type="InterPro" id="IPR035965">
    <property type="entry name" value="PAS-like_dom_sf"/>
</dbReference>
<comment type="caution">
    <text evidence="15">The sequence shown here is derived from an EMBL/GenBank/DDBJ whole genome shotgun (WGS) entry which is preliminary data.</text>
</comment>
<evidence type="ECO:0000256" key="3">
    <source>
        <dbReference type="ARBA" id="ARBA00022553"/>
    </source>
</evidence>
<evidence type="ECO:0000259" key="13">
    <source>
        <dbReference type="PROSITE" id="PS50112"/>
    </source>
</evidence>
<keyword evidence="4" id="KW-0808">Transferase</keyword>
<evidence type="ECO:0000256" key="5">
    <source>
        <dbReference type="ARBA" id="ARBA00022741"/>
    </source>
</evidence>
<dbReference type="PANTHER" id="PTHR43065">
    <property type="entry name" value="SENSOR HISTIDINE KINASE"/>
    <property type="match status" value="1"/>
</dbReference>
<dbReference type="InterPro" id="IPR003594">
    <property type="entry name" value="HATPase_dom"/>
</dbReference>
<dbReference type="RefSeq" id="WP_344707838.1">
    <property type="nucleotide sequence ID" value="NZ_BAABBQ010000001.1"/>
</dbReference>
<gene>
    <name evidence="15" type="ORF">GCM10022280_26140</name>
</gene>
<dbReference type="InterPro" id="IPR004358">
    <property type="entry name" value="Sig_transdc_His_kin-like_C"/>
</dbReference>